<protein>
    <submittedName>
        <fullName evidence="5">L-xylulose/3-keto-L-gulonate kinase</fullName>
        <ecNumber evidence="5">2.7.1.-</ecNumber>
    </submittedName>
</protein>
<dbReference type="GO" id="GO:0016301">
    <property type="term" value="F:kinase activity"/>
    <property type="evidence" value="ECO:0007669"/>
    <property type="project" value="UniProtKB-KW"/>
</dbReference>
<dbReference type="InterPro" id="IPR018484">
    <property type="entry name" value="FGGY_N"/>
</dbReference>
<dbReference type="InterPro" id="IPR018483">
    <property type="entry name" value="Carb_kinase_FGGY_CS"/>
</dbReference>
<dbReference type="AlphaFoldDB" id="A0A645APM5"/>
<accession>A0A645APM5</accession>
<name>A0A645APM5_9ZZZZ</name>
<dbReference type="InterPro" id="IPR000577">
    <property type="entry name" value="Carb_kinase_FGGY"/>
</dbReference>
<organism evidence="5">
    <name type="scientific">bioreactor metagenome</name>
    <dbReference type="NCBI Taxonomy" id="1076179"/>
    <lineage>
        <taxon>unclassified sequences</taxon>
        <taxon>metagenomes</taxon>
        <taxon>ecological metagenomes</taxon>
    </lineage>
</organism>
<dbReference type="EMBL" id="VSSQ01014997">
    <property type="protein sequence ID" value="MPM54856.1"/>
    <property type="molecule type" value="Genomic_DNA"/>
</dbReference>
<dbReference type="InterPro" id="IPR050406">
    <property type="entry name" value="FGGY_Carb_Kinase"/>
</dbReference>
<evidence type="ECO:0000256" key="2">
    <source>
        <dbReference type="ARBA" id="ARBA00022777"/>
    </source>
</evidence>
<dbReference type="PIRSF" id="PIRSF000538">
    <property type="entry name" value="GlpK"/>
    <property type="match status" value="1"/>
</dbReference>
<feature type="domain" description="Carbohydrate kinase FGGY C-terminal" evidence="4">
    <location>
        <begin position="341"/>
        <end position="450"/>
    </location>
</feature>
<dbReference type="Pfam" id="PF00370">
    <property type="entry name" value="FGGY_N"/>
    <property type="match status" value="1"/>
</dbReference>
<dbReference type="EC" id="2.7.1.-" evidence="5"/>
<dbReference type="CDD" id="cd07802">
    <property type="entry name" value="ASKHA_NBD_FGGY_EcLyxK-like"/>
    <property type="match status" value="1"/>
</dbReference>
<dbReference type="GO" id="GO:0016773">
    <property type="term" value="F:phosphotransferase activity, alcohol group as acceptor"/>
    <property type="evidence" value="ECO:0007669"/>
    <property type="project" value="InterPro"/>
</dbReference>
<dbReference type="InterPro" id="IPR043129">
    <property type="entry name" value="ATPase_NBD"/>
</dbReference>
<dbReference type="PROSITE" id="PS00445">
    <property type="entry name" value="FGGY_KINASES_2"/>
    <property type="match status" value="1"/>
</dbReference>
<dbReference type="PANTHER" id="PTHR43095">
    <property type="entry name" value="SUGAR KINASE"/>
    <property type="match status" value="1"/>
</dbReference>
<feature type="domain" description="Carbohydrate kinase FGGY N-terminal" evidence="3">
    <location>
        <begin position="4"/>
        <end position="250"/>
    </location>
</feature>
<dbReference type="PANTHER" id="PTHR43095:SF3">
    <property type="entry name" value="L-XYLULOSE_3-KETO-L-GULONATE KINASE"/>
    <property type="match status" value="1"/>
</dbReference>
<keyword evidence="2 5" id="KW-0418">Kinase</keyword>
<evidence type="ECO:0000259" key="4">
    <source>
        <dbReference type="Pfam" id="PF02782"/>
    </source>
</evidence>
<comment type="caution">
    <text evidence="5">The sequence shown here is derived from an EMBL/GenBank/DDBJ whole genome shotgun (WGS) entry which is preliminary data.</text>
</comment>
<keyword evidence="1 5" id="KW-0808">Transferase</keyword>
<dbReference type="Pfam" id="PF02782">
    <property type="entry name" value="FGGY_C"/>
    <property type="match status" value="1"/>
</dbReference>
<dbReference type="GO" id="GO:0005975">
    <property type="term" value="P:carbohydrate metabolic process"/>
    <property type="evidence" value="ECO:0007669"/>
    <property type="project" value="InterPro"/>
</dbReference>
<evidence type="ECO:0000259" key="3">
    <source>
        <dbReference type="Pfam" id="PF00370"/>
    </source>
</evidence>
<gene>
    <name evidence="5" type="primary">lyx_3</name>
    <name evidence="5" type="ORF">SDC9_101639</name>
</gene>
<proteinExistence type="predicted"/>
<evidence type="ECO:0000313" key="5">
    <source>
        <dbReference type="EMBL" id="MPM54856.1"/>
    </source>
</evidence>
<dbReference type="SUPFAM" id="SSF53067">
    <property type="entry name" value="Actin-like ATPase domain"/>
    <property type="match status" value="2"/>
</dbReference>
<evidence type="ECO:0000256" key="1">
    <source>
        <dbReference type="ARBA" id="ARBA00022679"/>
    </source>
</evidence>
<sequence>MNEYLIGIDAGTSRVKAVVFDREGAEVASFAADNKVYNPGGNRSEQDMRELWQVVCRCIRRVLEDAKLTGVDIAGIGVSGQGEGLWLVDGDGEPVGMARLWNDGRAIETALSMRGLPGMERTFNLMIGGQPKSGTTISQVVHAARTEPELMKKAQYIFFCKDYIRYKLTDEPHMEPSDASTSLLDLSTMSPATALFEELGVSELARLMPPIVPSCGLAGTISKEAAELTGLLEGTPVGGGMLDLISAAAGAGAVNEGDICITMGTTLMHQIVMSEYAPTHPMSMSWEAHCTPGLFSRLAGTMAGTPNLNWALAVLYGQTEFDAGFVGALEEPLGKIPIGSKGVLFHPYTSVSGERAPFINENACGQFSGLKSTTTREQMLRAVYEGIVLSSYDCLADLGDAPGKVFLSGGGAHSGFWVQMLSDCLGRELSVSSDRELSAKGAALAAGVACGMFADPLSASRGLSRIKAVYMPDMERHGRYMELYKLYRDVRPNMYGYWDARASYVKND</sequence>
<dbReference type="Gene3D" id="3.30.420.40">
    <property type="match status" value="2"/>
</dbReference>
<reference evidence="5" key="1">
    <citation type="submission" date="2019-08" db="EMBL/GenBank/DDBJ databases">
        <authorList>
            <person name="Kucharzyk K."/>
            <person name="Murdoch R.W."/>
            <person name="Higgins S."/>
            <person name="Loffler F."/>
        </authorList>
    </citation>
    <scope>NUCLEOTIDE SEQUENCE</scope>
</reference>
<dbReference type="InterPro" id="IPR018485">
    <property type="entry name" value="FGGY_C"/>
</dbReference>